<dbReference type="AlphaFoldDB" id="A0A382QBV3"/>
<evidence type="ECO:0000313" key="2">
    <source>
        <dbReference type="EMBL" id="SVC83044.1"/>
    </source>
</evidence>
<proteinExistence type="predicted"/>
<dbReference type="EMBL" id="UINC01113436">
    <property type="protein sequence ID" value="SVC83044.1"/>
    <property type="molecule type" value="Genomic_DNA"/>
</dbReference>
<feature type="region of interest" description="Disordered" evidence="1">
    <location>
        <begin position="22"/>
        <end position="46"/>
    </location>
</feature>
<name>A0A382QBV3_9ZZZZ</name>
<feature type="compositionally biased region" description="Basic residues" evidence="1">
    <location>
        <begin position="22"/>
        <end position="40"/>
    </location>
</feature>
<reference evidence="2" key="1">
    <citation type="submission" date="2018-05" db="EMBL/GenBank/DDBJ databases">
        <authorList>
            <person name="Lanie J.A."/>
            <person name="Ng W.-L."/>
            <person name="Kazmierczak K.M."/>
            <person name="Andrzejewski T.M."/>
            <person name="Davidsen T.M."/>
            <person name="Wayne K.J."/>
            <person name="Tettelin H."/>
            <person name="Glass J.I."/>
            <person name="Rusch D."/>
            <person name="Podicherti R."/>
            <person name="Tsui H.-C.T."/>
            <person name="Winkler M.E."/>
        </authorList>
    </citation>
    <scope>NUCLEOTIDE SEQUENCE</scope>
</reference>
<evidence type="ECO:0000256" key="1">
    <source>
        <dbReference type="SAM" id="MobiDB-lite"/>
    </source>
</evidence>
<gene>
    <name evidence="2" type="ORF">METZ01_LOCUS335898</name>
</gene>
<protein>
    <submittedName>
        <fullName evidence="2">Uncharacterized protein</fullName>
    </submittedName>
</protein>
<accession>A0A382QBV3</accession>
<organism evidence="2">
    <name type="scientific">marine metagenome</name>
    <dbReference type="NCBI Taxonomy" id="408172"/>
    <lineage>
        <taxon>unclassified sequences</taxon>
        <taxon>metagenomes</taxon>
        <taxon>ecological metagenomes</taxon>
    </lineage>
</organism>
<sequence>MTEENFWDKFHEKHNPRYYGAKKKSKTKIKLKPKRQRRYPLFKGQS</sequence>